<sequence>MEREDNQIMNYEQRLGLDASTITSALTLGMQQSHSSELLSEYRSAQKSLADYLTKRPPVDQEAKVRSMADRSRTFLKELTSSDFIVPWLLMHTTCRLVTVSGKTTESTVEIPSCDMSVDSLKIVTIGGMNDERLRPSCRSPRIYEGQSATTSTFIECSAWGGRRTYSVRGEFTHLINSNLILNHRSHNMLGGSFRKYHTMLLPVHGDHLSYHPKVKRIVDSYLQDVPSELMLELATNDERRQKVENLQASLTAKQDAISCRLAGCCDFLEIMETHQSLSNIYKEEKEAIHFFLGRRLSNFDRIPPKYRPIIETFFDLLNGVLDDDDRALVWIGISRGMWEIPTSLIRQQC</sequence>
<keyword evidence="2" id="KW-1185">Reference proteome</keyword>
<protein>
    <submittedName>
        <fullName evidence="1">Uncharacterized protein</fullName>
    </submittedName>
</protein>
<gene>
    <name evidence="1" type="ORF">AA14337_3133</name>
</gene>
<organism evidence="1 2">
    <name type="scientific">Acetobacter malorum DSM 14337</name>
    <dbReference type="NCBI Taxonomy" id="1307910"/>
    <lineage>
        <taxon>Bacteria</taxon>
        <taxon>Pseudomonadati</taxon>
        <taxon>Pseudomonadota</taxon>
        <taxon>Alphaproteobacteria</taxon>
        <taxon>Acetobacterales</taxon>
        <taxon>Acetobacteraceae</taxon>
        <taxon>Acetobacter</taxon>
    </lineage>
</organism>
<name>A0ABQ0PZS7_9PROT</name>
<evidence type="ECO:0000313" key="2">
    <source>
        <dbReference type="Proteomes" id="UP001065047"/>
    </source>
</evidence>
<evidence type="ECO:0000313" key="1">
    <source>
        <dbReference type="EMBL" id="GBQ85667.1"/>
    </source>
</evidence>
<reference evidence="1" key="1">
    <citation type="submission" date="2013-04" db="EMBL/GenBank/DDBJ databases">
        <title>The genome sequencing project of 58 acetic acid bacteria.</title>
        <authorList>
            <person name="Okamoto-Kainuma A."/>
            <person name="Ishikawa M."/>
            <person name="Umino S."/>
            <person name="Koizumi Y."/>
            <person name="Shiwa Y."/>
            <person name="Yoshikawa H."/>
            <person name="Matsutani M."/>
            <person name="Matsushita K."/>
        </authorList>
    </citation>
    <scope>NUCLEOTIDE SEQUENCE</scope>
    <source>
        <strain evidence="1">DSM 14337</strain>
    </source>
</reference>
<dbReference type="EMBL" id="BAPF01000054">
    <property type="protein sequence ID" value="GBQ85667.1"/>
    <property type="molecule type" value="Genomic_DNA"/>
</dbReference>
<proteinExistence type="predicted"/>
<comment type="caution">
    <text evidence="1">The sequence shown here is derived from an EMBL/GenBank/DDBJ whole genome shotgun (WGS) entry which is preliminary data.</text>
</comment>
<dbReference type="Proteomes" id="UP001065047">
    <property type="component" value="Unassembled WGS sequence"/>
</dbReference>
<accession>A0ABQ0PZS7</accession>